<keyword evidence="15" id="KW-1185">Reference proteome</keyword>
<feature type="transmembrane region" description="Helical" evidence="11">
    <location>
        <begin position="20"/>
        <end position="45"/>
    </location>
</feature>
<evidence type="ECO:0000256" key="9">
    <source>
        <dbReference type="PROSITE-ProRule" id="PRU00703"/>
    </source>
</evidence>
<dbReference type="InterPro" id="IPR051676">
    <property type="entry name" value="UPF0053_domain"/>
</dbReference>
<dbReference type="PANTHER" id="PTHR43099:SF5">
    <property type="entry name" value="HLYC_CORC FAMILY TRANSPORTER"/>
    <property type="match status" value="1"/>
</dbReference>
<evidence type="ECO:0000259" key="12">
    <source>
        <dbReference type="PROSITE" id="PS51371"/>
    </source>
</evidence>
<dbReference type="PROSITE" id="PS51371">
    <property type="entry name" value="CBS"/>
    <property type="match status" value="2"/>
</dbReference>
<keyword evidence="3" id="KW-1003">Cell membrane</keyword>
<dbReference type="InterPro" id="IPR044751">
    <property type="entry name" value="Ion_transp-like_CBS"/>
</dbReference>
<feature type="transmembrane region" description="Helical" evidence="11">
    <location>
        <begin position="113"/>
        <end position="137"/>
    </location>
</feature>
<sequence length="523" mass="55097">MAQLSPYRGGGRLMDGETWVNIALVLVFILVGGVFAGTEIALVSLRESQIDQLAKQGKRGRRVAQVARDPNRFLAAVQIGVTVAGFASAAYGASTIAPDIAPLFVTWGLSESLAGTVATLVMTLIIAYLSLVLGELVPKRLALQRSSALALTVAPPLDTFAKAMRPVIWLLSRSTNAVVRLLGGDPTQSGEQMSDEELRDLVVAHEGLPDVERAILRDVFEAADRTLVEVMRPRHEVAFLEADWSIAEAIAFASTAPYSRFPVKDGDVDSILGFVHVRDLFLAGVDPSDPSLEAARRSGDDDAGATLVDDVAGEPARTVRDLTRRIIVLPGSNVLLPAMSTMRRERIHIAIVIDEYGGTDGIVTLEDLVEELVGEIHDEHDAVVLEQRPVPGAPVVVPGGLTIEDVAERTGVELPDGGYETIGGLVLDLLDRTAEVGDSVLVLAAEQGDDDVVDLGEDEVLGHRLTVTEIDGHRIVAVGIEPEVAAAAAVVATPGGAPVEAAPMRAGAGAAAHEAGAEPTARS</sequence>
<evidence type="ECO:0000256" key="3">
    <source>
        <dbReference type="ARBA" id="ARBA00022475"/>
    </source>
</evidence>
<dbReference type="InterPro" id="IPR002550">
    <property type="entry name" value="CNNM"/>
</dbReference>
<evidence type="ECO:0000256" key="5">
    <source>
        <dbReference type="ARBA" id="ARBA00022737"/>
    </source>
</evidence>
<dbReference type="Pfam" id="PF00571">
    <property type="entry name" value="CBS"/>
    <property type="match status" value="2"/>
</dbReference>
<dbReference type="SMART" id="SM01091">
    <property type="entry name" value="CorC_HlyC"/>
    <property type="match status" value="1"/>
</dbReference>
<keyword evidence="8 10" id="KW-0472">Membrane</keyword>
<proteinExistence type="inferred from homology"/>
<evidence type="ECO:0000256" key="6">
    <source>
        <dbReference type="ARBA" id="ARBA00022989"/>
    </source>
</evidence>
<evidence type="ECO:0000313" key="14">
    <source>
        <dbReference type="EMBL" id="TGO06434.1"/>
    </source>
</evidence>
<evidence type="ECO:0000256" key="1">
    <source>
        <dbReference type="ARBA" id="ARBA00004651"/>
    </source>
</evidence>
<organism evidence="14 15">
    <name type="scientific">Serinibacter arcticus</name>
    <dbReference type="NCBI Taxonomy" id="1655435"/>
    <lineage>
        <taxon>Bacteria</taxon>
        <taxon>Bacillati</taxon>
        <taxon>Actinomycetota</taxon>
        <taxon>Actinomycetes</taxon>
        <taxon>Micrococcales</taxon>
        <taxon>Beutenbergiaceae</taxon>
        <taxon>Serinibacter</taxon>
    </lineage>
</organism>
<dbReference type="Gene3D" id="3.10.580.10">
    <property type="entry name" value="CBS-domain"/>
    <property type="match status" value="1"/>
</dbReference>
<evidence type="ECO:0000256" key="4">
    <source>
        <dbReference type="ARBA" id="ARBA00022692"/>
    </source>
</evidence>
<keyword evidence="7 9" id="KW-0129">CBS domain</keyword>
<dbReference type="Pfam" id="PF03471">
    <property type="entry name" value="CorC_HlyC"/>
    <property type="match status" value="1"/>
</dbReference>
<dbReference type="GO" id="GO:0005886">
    <property type="term" value="C:plasma membrane"/>
    <property type="evidence" value="ECO:0007669"/>
    <property type="project" value="UniProtKB-SubCell"/>
</dbReference>
<keyword evidence="6 10" id="KW-1133">Transmembrane helix</keyword>
<feature type="domain" description="CBS" evidence="12">
    <location>
        <begin position="322"/>
        <end position="379"/>
    </location>
</feature>
<gene>
    <name evidence="14" type="ORF">SERN_0626</name>
</gene>
<reference evidence="14 15" key="1">
    <citation type="submission" date="2018-11" db="EMBL/GenBank/DDBJ databases">
        <title>Complete genome sequencing of the Actinobacteria Serinibacter sp. K3-2.</title>
        <authorList>
            <person name="Rakitin A.L."/>
            <person name="Beletsky A.V."/>
            <person name="Mardanov A.V."/>
            <person name="Ravin N.V."/>
            <person name="Gromova A.S."/>
            <person name="Filippova S.N."/>
            <person name="Gal'Chenko V.F."/>
        </authorList>
    </citation>
    <scope>NUCLEOTIDE SEQUENCE [LARGE SCALE GENOMIC DNA]</scope>
    <source>
        <strain evidence="14 15">K3-2</strain>
    </source>
</reference>
<dbReference type="PANTHER" id="PTHR43099">
    <property type="entry name" value="UPF0053 PROTEIN YRKA"/>
    <property type="match status" value="1"/>
</dbReference>
<comment type="subcellular location">
    <subcellularLocation>
        <location evidence="1">Cell membrane</location>
        <topology evidence="1">Multi-pass membrane protein</topology>
    </subcellularLocation>
</comment>
<feature type="domain" description="CBS" evidence="12">
    <location>
        <begin position="231"/>
        <end position="291"/>
    </location>
</feature>
<keyword evidence="5" id="KW-0677">Repeat</keyword>
<dbReference type="CDD" id="cd04590">
    <property type="entry name" value="CBS_pair_CorC_HlyC_assoc"/>
    <property type="match status" value="1"/>
</dbReference>
<evidence type="ECO:0000313" key="15">
    <source>
        <dbReference type="Proteomes" id="UP000297318"/>
    </source>
</evidence>
<dbReference type="InterPro" id="IPR000644">
    <property type="entry name" value="CBS_dom"/>
</dbReference>
<keyword evidence="4 10" id="KW-0812">Transmembrane</keyword>
<dbReference type="GO" id="GO:0050660">
    <property type="term" value="F:flavin adenine dinucleotide binding"/>
    <property type="evidence" value="ECO:0007669"/>
    <property type="project" value="InterPro"/>
</dbReference>
<evidence type="ECO:0000256" key="10">
    <source>
        <dbReference type="PROSITE-ProRule" id="PRU01193"/>
    </source>
</evidence>
<dbReference type="SUPFAM" id="SSF56176">
    <property type="entry name" value="FAD-binding/transporter-associated domain-like"/>
    <property type="match status" value="1"/>
</dbReference>
<name>A0A4Z1E371_9MICO</name>
<evidence type="ECO:0000256" key="7">
    <source>
        <dbReference type="ARBA" id="ARBA00023122"/>
    </source>
</evidence>
<evidence type="ECO:0000256" key="2">
    <source>
        <dbReference type="ARBA" id="ARBA00006337"/>
    </source>
</evidence>
<feature type="transmembrane region" description="Helical" evidence="11">
    <location>
        <begin position="73"/>
        <end position="93"/>
    </location>
</feature>
<dbReference type="AlphaFoldDB" id="A0A4Z1E371"/>
<dbReference type="InterPro" id="IPR005170">
    <property type="entry name" value="Transptr-assoc_dom"/>
</dbReference>
<dbReference type="InterPro" id="IPR016169">
    <property type="entry name" value="FAD-bd_PCMH_sub2"/>
</dbReference>
<dbReference type="PROSITE" id="PS51846">
    <property type="entry name" value="CNNM"/>
    <property type="match status" value="1"/>
</dbReference>
<dbReference type="Pfam" id="PF01595">
    <property type="entry name" value="CNNM"/>
    <property type="match status" value="1"/>
</dbReference>
<dbReference type="InterPro" id="IPR046342">
    <property type="entry name" value="CBS_dom_sf"/>
</dbReference>
<dbReference type="Gene3D" id="3.30.465.10">
    <property type="match status" value="1"/>
</dbReference>
<comment type="similarity">
    <text evidence="2">Belongs to the UPF0053 family.</text>
</comment>
<accession>A0A4Z1E371</accession>
<protein>
    <submittedName>
        <fullName evidence="14">Magnesium and cobalt efflux protein CorC</fullName>
    </submittedName>
</protein>
<evidence type="ECO:0000256" key="11">
    <source>
        <dbReference type="SAM" id="Phobius"/>
    </source>
</evidence>
<dbReference type="EMBL" id="RHPJ01000001">
    <property type="protein sequence ID" value="TGO06434.1"/>
    <property type="molecule type" value="Genomic_DNA"/>
</dbReference>
<dbReference type="Proteomes" id="UP000297318">
    <property type="component" value="Unassembled WGS sequence"/>
</dbReference>
<dbReference type="SUPFAM" id="SSF54631">
    <property type="entry name" value="CBS-domain pair"/>
    <property type="match status" value="1"/>
</dbReference>
<evidence type="ECO:0000256" key="8">
    <source>
        <dbReference type="ARBA" id="ARBA00023136"/>
    </source>
</evidence>
<comment type="caution">
    <text evidence="14">The sequence shown here is derived from an EMBL/GenBank/DDBJ whole genome shotgun (WGS) entry which is preliminary data.</text>
</comment>
<evidence type="ECO:0000259" key="13">
    <source>
        <dbReference type="PROSITE" id="PS51846"/>
    </source>
</evidence>
<dbReference type="InterPro" id="IPR036318">
    <property type="entry name" value="FAD-bd_PCMH-like_sf"/>
</dbReference>
<feature type="domain" description="CNNM transmembrane" evidence="13">
    <location>
        <begin position="14"/>
        <end position="216"/>
    </location>
</feature>